<keyword evidence="2" id="KW-1133">Transmembrane helix</keyword>
<feature type="region of interest" description="Disordered" evidence="1">
    <location>
        <begin position="1"/>
        <end position="41"/>
    </location>
</feature>
<gene>
    <name evidence="3" type="ORF">G7Y89_g3529</name>
</gene>
<feature type="compositionally biased region" description="Polar residues" evidence="1">
    <location>
        <begin position="32"/>
        <end position="41"/>
    </location>
</feature>
<dbReference type="OrthoDB" id="3254104at2759"/>
<evidence type="ECO:0000256" key="1">
    <source>
        <dbReference type="SAM" id="MobiDB-lite"/>
    </source>
</evidence>
<feature type="compositionally biased region" description="Polar residues" evidence="1">
    <location>
        <begin position="1"/>
        <end position="12"/>
    </location>
</feature>
<feature type="transmembrane region" description="Helical" evidence="2">
    <location>
        <begin position="100"/>
        <end position="119"/>
    </location>
</feature>
<keyword evidence="4" id="KW-1185">Reference proteome</keyword>
<dbReference type="Proteomes" id="UP000566819">
    <property type="component" value="Unassembled WGS sequence"/>
</dbReference>
<reference evidence="3 4" key="1">
    <citation type="submission" date="2020-03" db="EMBL/GenBank/DDBJ databases">
        <title>Draft Genome Sequence of Cudoniella acicularis.</title>
        <authorList>
            <person name="Buettner E."/>
            <person name="Kellner H."/>
        </authorList>
    </citation>
    <scope>NUCLEOTIDE SEQUENCE [LARGE SCALE GENOMIC DNA]</scope>
    <source>
        <strain evidence="3 4">DSM 108380</strain>
    </source>
</reference>
<keyword evidence="2" id="KW-0472">Membrane</keyword>
<evidence type="ECO:0000313" key="3">
    <source>
        <dbReference type="EMBL" id="KAF4634582.1"/>
    </source>
</evidence>
<organism evidence="3 4">
    <name type="scientific">Cudoniella acicularis</name>
    <dbReference type="NCBI Taxonomy" id="354080"/>
    <lineage>
        <taxon>Eukaryota</taxon>
        <taxon>Fungi</taxon>
        <taxon>Dikarya</taxon>
        <taxon>Ascomycota</taxon>
        <taxon>Pezizomycotina</taxon>
        <taxon>Leotiomycetes</taxon>
        <taxon>Helotiales</taxon>
        <taxon>Tricladiaceae</taxon>
        <taxon>Cudoniella</taxon>
    </lineage>
</organism>
<keyword evidence="2" id="KW-0812">Transmembrane</keyword>
<sequence length="141" mass="15836">MSASPNTTSVDLTRTMPGSFEKFGEETEHDPQTTSTTETPYMAKSTQANQAPTWDNIRAAFFSWLTLARPGLLHSLTGLITTLINIYTAQGRHWSVTAKITIIVIGLCTGNMTVLYLVYNHWILEKMKTTRDRALAKRNRT</sequence>
<name>A0A8H4RU63_9HELO</name>
<proteinExistence type="predicted"/>
<evidence type="ECO:0000313" key="4">
    <source>
        <dbReference type="Proteomes" id="UP000566819"/>
    </source>
</evidence>
<dbReference type="EMBL" id="JAAMPI010000174">
    <property type="protein sequence ID" value="KAF4634582.1"/>
    <property type="molecule type" value="Genomic_DNA"/>
</dbReference>
<evidence type="ECO:0000256" key="2">
    <source>
        <dbReference type="SAM" id="Phobius"/>
    </source>
</evidence>
<feature type="compositionally biased region" description="Basic and acidic residues" evidence="1">
    <location>
        <begin position="22"/>
        <end position="31"/>
    </location>
</feature>
<protein>
    <submittedName>
        <fullName evidence="3">Uncharacterized protein</fullName>
    </submittedName>
</protein>
<accession>A0A8H4RU63</accession>
<comment type="caution">
    <text evidence="3">The sequence shown here is derived from an EMBL/GenBank/DDBJ whole genome shotgun (WGS) entry which is preliminary data.</text>
</comment>
<dbReference type="AlphaFoldDB" id="A0A8H4RU63"/>
<feature type="transmembrane region" description="Helical" evidence="2">
    <location>
        <begin position="71"/>
        <end position="88"/>
    </location>
</feature>